<sequence>MLVTPAHAQTAPDATQTPVAPGAAPAGEVHTETGVAHDGAHAGGVFPPFDSAHFASQLLWLVITFGVFFLLIQKVLGPRLAGILSDRHDRIAADLSEANRLQAEADAAVETYEKELAAARAKGAGIADAAREAAKTKAANDRAAIEAELAEKLKAAEASIGEIKAKAFANVGDIASETASAIVDQLIGGKATDAEIKTAVAAAKQGA</sequence>
<evidence type="ECO:0000256" key="16">
    <source>
        <dbReference type="RuleBase" id="RU003848"/>
    </source>
</evidence>
<dbReference type="Proteomes" id="UP000435138">
    <property type="component" value="Unassembled WGS sequence"/>
</dbReference>
<dbReference type="InterPro" id="IPR002146">
    <property type="entry name" value="ATP_synth_b/b'su_bac/chlpt"/>
</dbReference>
<keyword evidence="5 15" id="KW-0138">CF(0)</keyword>
<evidence type="ECO:0000256" key="12">
    <source>
        <dbReference type="ARBA" id="ARBA00025198"/>
    </source>
</evidence>
<comment type="subunit">
    <text evidence="14 15">F-type ATPases have 2 components, F(1) - the catalytic core - and F(0) - the membrane proton channel. F(1) has five subunits: alpha(3), beta(3), gamma(1), delta(1), epsilon(1). F(0) has three main subunits: a(1), b(2) and c(10-14). The alpha and beta chains form an alternating ring which encloses part of the gamma chain. F(1) is attached to F(0) by a central stalk formed by the gamma and epsilon chains, while a peripheral stalk is formed by the delta and b chains.</text>
</comment>
<reference evidence="19 20" key="1">
    <citation type="submission" date="2019-11" db="EMBL/GenBank/DDBJ databases">
        <title>Genome analysis of Rhizobacterium cereale a novel genus and species isolated from maize roots in North Spain.</title>
        <authorList>
            <person name="Menendez E."/>
            <person name="Flores-Felix J.D."/>
            <person name="Ramirez-Bahena M.-H."/>
            <person name="Igual J.M."/>
            <person name="Garcia-Fraile P."/>
            <person name="Peix A."/>
            <person name="Velazquez E."/>
        </authorList>
    </citation>
    <scope>NUCLEOTIDE SEQUENCE [LARGE SCALE GENOMIC DNA]</scope>
    <source>
        <strain evidence="19 20">RZME27</strain>
    </source>
</reference>
<dbReference type="CDD" id="cd06503">
    <property type="entry name" value="ATP-synt_Fo_b"/>
    <property type="match status" value="1"/>
</dbReference>
<evidence type="ECO:0000256" key="11">
    <source>
        <dbReference type="ARBA" id="ARBA00023310"/>
    </source>
</evidence>
<dbReference type="PANTHER" id="PTHR33445:SF1">
    <property type="entry name" value="ATP SYNTHASE SUBUNIT B"/>
    <property type="match status" value="1"/>
</dbReference>
<gene>
    <name evidence="15" type="primary">atpF</name>
    <name evidence="19" type="ORF">GAO09_16690</name>
</gene>
<dbReference type="PANTHER" id="PTHR33445">
    <property type="entry name" value="ATP SYNTHASE SUBUNIT B', CHLOROPLASTIC"/>
    <property type="match status" value="1"/>
</dbReference>
<dbReference type="GO" id="GO:0046933">
    <property type="term" value="F:proton-transporting ATP synthase activity, rotational mechanism"/>
    <property type="evidence" value="ECO:0007669"/>
    <property type="project" value="UniProtKB-UniRule"/>
</dbReference>
<comment type="function">
    <text evidence="12 15">F(1)F(0) ATP synthase produces ATP from ADP in the presence of a proton or sodium gradient. F-type ATPases consist of two structural domains, F(1) containing the extramembraneous catalytic core and F(0) containing the membrane proton channel, linked together by a central stalk and a peripheral stalk. During catalysis, ATP synthesis in the catalytic domain of F(1) is coupled via a rotary mechanism of the central stalk subunits to proton translocation.</text>
</comment>
<dbReference type="HAMAP" id="MF_01398">
    <property type="entry name" value="ATP_synth_b_bprime"/>
    <property type="match status" value="1"/>
</dbReference>
<keyword evidence="3 15" id="KW-0813">Transport</keyword>
<evidence type="ECO:0000313" key="19">
    <source>
        <dbReference type="EMBL" id="MQY47675.1"/>
    </source>
</evidence>
<evidence type="ECO:0000256" key="14">
    <source>
        <dbReference type="ARBA" id="ARBA00025830"/>
    </source>
</evidence>
<keyword evidence="6 15" id="KW-0812">Transmembrane</keyword>
<feature type="region of interest" description="Disordered" evidence="18">
    <location>
        <begin position="1"/>
        <end position="28"/>
    </location>
</feature>
<evidence type="ECO:0000256" key="9">
    <source>
        <dbReference type="ARBA" id="ARBA00023065"/>
    </source>
</evidence>
<accession>A0A6A8A8S9</accession>
<dbReference type="GO" id="GO:0046961">
    <property type="term" value="F:proton-transporting ATPase activity, rotational mechanism"/>
    <property type="evidence" value="ECO:0007669"/>
    <property type="project" value="TreeGrafter"/>
</dbReference>
<protein>
    <recommendedName>
        <fullName evidence="15">ATP synthase subunit b</fullName>
    </recommendedName>
    <alternativeName>
        <fullName evidence="15">ATP synthase F(0) sector subunit b</fullName>
    </alternativeName>
    <alternativeName>
        <fullName evidence="15">ATPase subunit I</fullName>
    </alternativeName>
    <alternativeName>
        <fullName evidence="15">F-type ATPase subunit b</fullName>
        <shortName evidence="15">F-ATPase subunit b</shortName>
    </alternativeName>
</protein>
<evidence type="ECO:0000256" key="3">
    <source>
        <dbReference type="ARBA" id="ARBA00022448"/>
    </source>
</evidence>
<evidence type="ECO:0000256" key="2">
    <source>
        <dbReference type="ARBA" id="ARBA00005513"/>
    </source>
</evidence>
<keyword evidence="20" id="KW-1185">Reference proteome</keyword>
<keyword evidence="8 15" id="KW-1133">Transmembrane helix</keyword>
<evidence type="ECO:0000256" key="17">
    <source>
        <dbReference type="SAM" id="Coils"/>
    </source>
</evidence>
<comment type="function">
    <text evidence="13">Component of the F(0) channel, it forms part of the peripheral stalk, linking F(1) to F(0). The b'-subunit is a diverged and duplicated form of b found in plants and photosynthetic bacteria.</text>
</comment>
<comment type="similarity">
    <text evidence="2 15 16">Belongs to the ATPase B chain family.</text>
</comment>
<keyword evidence="4 15" id="KW-1003">Cell membrane</keyword>
<keyword evidence="7 15" id="KW-0375">Hydrogen ion transport</keyword>
<dbReference type="EMBL" id="WIXI01000045">
    <property type="protein sequence ID" value="MQY47675.1"/>
    <property type="molecule type" value="Genomic_DNA"/>
</dbReference>
<keyword evidence="17" id="KW-0175">Coiled coil</keyword>
<feature type="transmembrane region" description="Helical" evidence="15">
    <location>
        <begin position="54"/>
        <end position="72"/>
    </location>
</feature>
<evidence type="ECO:0000256" key="1">
    <source>
        <dbReference type="ARBA" id="ARBA00004377"/>
    </source>
</evidence>
<evidence type="ECO:0000256" key="13">
    <source>
        <dbReference type="ARBA" id="ARBA00025614"/>
    </source>
</evidence>
<dbReference type="Pfam" id="PF00430">
    <property type="entry name" value="ATP-synt_B"/>
    <property type="match status" value="1"/>
</dbReference>
<evidence type="ECO:0000256" key="15">
    <source>
        <dbReference type="HAMAP-Rule" id="MF_01398"/>
    </source>
</evidence>
<comment type="caution">
    <text evidence="19">The sequence shown here is derived from an EMBL/GenBank/DDBJ whole genome shotgun (WGS) entry which is preliminary data.</text>
</comment>
<organism evidence="19 20">
    <name type="scientific">Endobacterium cereale</name>
    <dbReference type="NCBI Taxonomy" id="2663029"/>
    <lineage>
        <taxon>Bacteria</taxon>
        <taxon>Pseudomonadati</taxon>
        <taxon>Pseudomonadota</taxon>
        <taxon>Alphaproteobacteria</taxon>
        <taxon>Hyphomicrobiales</taxon>
        <taxon>Rhizobiaceae</taxon>
        <taxon>Endobacterium</taxon>
    </lineage>
</organism>
<dbReference type="InterPro" id="IPR050059">
    <property type="entry name" value="ATP_synthase_B_chain"/>
</dbReference>
<evidence type="ECO:0000256" key="10">
    <source>
        <dbReference type="ARBA" id="ARBA00023136"/>
    </source>
</evidence>
<evidence type="ECO:0000256" key="18">
    <source>
        <dbReference type="SAM" id="MobiDB-lite"/>
    </source>
</evidence>
<keyword evidence="10 15" id="KW-0472">Membrane</keyword>
<evidence type="ECO:0000256" key="5">
    <source>
        <dbReference type="ARBA" id="ARBA00022547"/>
    </source>
</evidence>
<evidence type="ECO:0000256" key="7">
    <source>
        <dbReference type="ARBA" id="ARBA00022781"/>
    </source>
</evidence>
<keyword evidence="9 15" id="KW-0406">Ion transport</keyword>
<dbReference type="AlphaFoldDB" id="A0A6A8A8S9"/>
<proteinExistence type="inferred from homology"/>
<evidence type="ECO:0000313" key="20">
    <source>
        <dbReference type="Proteomes" id="UP000435138"/>
    </source>
</evidence>
<keyword evidence="11 15" id="KW-0066">ATP synthesis</keyword>
<comment type="subcellular location">
    <subcellularLocation>
        <location evidence="1">Cell inner membrane</location>
        <topology evidence="1">Single-pass membrane protein</topology>
    </subcellularLocation>
    <subcellularLocation>
        <location evidence="15">Cell membrane</location>
        <topology evidence="15">Single-pass membrane protein</topology>
    </subcellularLocation>
</comment>
<evidence type="ECO:0000256" key="8">
    <source>
        <dbReference type="ARBA" id="ARBA00022989"/>
    </source>
</evidence>
<feature type="coiled-coil region" evidence="17">
    <location>
        <begin position="95"/>
        <end position="122"/>
    </location>
</feature>
<evidence type="ECO:0000256" key="4">
    <source>
        <dbReference type="ARBA" id="ARBA00022475"/>
    </source>
</evidence>
<dbReference type="GO" id="GO:0045259">
    <property type="term" value="C:proton-transporting ATP synthase complex"/>
    <property type="evidence" value="ECO:0007669"/>
    <property type="project" value="UniProtKB-KW"/>
</dbReference>
<dbReference type="NCBIfam" id="NF006612">
    <property type="entry name" value="PRK09174.1"/>
    <property type="match status" value="1"/>
</dbReference>
<name>A0A6A8A8S9_9HYPH</name>
<dbReference type="GO" id="GO:0005886">
    <property type="term" value="C:plasma membrane"/>
    <property type="evidence" value="ECO:0007669"/>
    <property type="project" value="UniProtKB-SubCell"/>
</dbReference>
<evidence type="ECO:0000256" key="6">
    <source>
        <dbReference type="ARBA" id="ARBA00022692"/>
    </source>
</evidence>